<feature type="repeat" description="Solcar" evidence="10">
    <location>
        <begin position="162"/>
        <end position="249"/>
    </location>
</feature>
<dbReference type="CDD" id="cd01285">
    <property type="entry name" value="nucleoside_deaminase"/>
    <property type="match status" value="1"/>
</dbReference>
<dbReference type="InterPro" id="IPR029026">
    <property type="entry name" value="tRNA_m1G_MTases_N"/>
</dbReference>
<keyword evidence="6 10" id="KW-0812">Transmembrane</keyword>
<keyword evidence="14" id="KW-1185">Reference proteome</keyword>
<feature type="domain" description="CMP/dCMP-type deaminase" evidence="12">
    <location>
        <begin position="812"/>
        <end position="963"/>
    </location>
</feature>
<dbReference type="SUPFAM" id="SSF55315">
    <property type="entry name" value="L30e-like"/>
    <property type="match status" value="1"/>
</dbReference>
<evidence type="ECO:0000313" key="14">
    <source>
        <dbReference type="Proteomes" id="UP000054995"/>
    </source>
</evidence>
<dbReference type="GO" id="GO:0008173">
    <property type="term" value="F:RNA methyltransferase activity"/>
    <property type="evidence" value="ECO:0007669"/>
    <property type="project" value="InterPro"/>
</dbReference>
<feature type="transmembrane region" description="Helical" evidence="11">
    <location>
        <begin position="20"/>
        <end position="39"/>
    </location>
</feature>
<dbReference type="GO" id="GO:0005737">
    <property type="term" value="C:cytoplasm"/>
    <property type="evidence" value="ECO:0007669"/>
    <property type="project" value="UniProtKB-ARBA"/>
</dbReference>
<dbReference type="EMBL" id="JYDT01000182">
    <property type="protein sequence ID" value="KRY82255.1"/>
    <property type="molecule type" value="Genomic_DNA"/>
</dbReference>
<keyword evidence="8 11" id="KW-1133">Transmembrane helix</keyword>
<dbReference type="GO" id="GO:0032259">
    <property type="term" value="P:methylation"/>
    <property type="evidence" value="ECO:0007669"/>
    <property type="project" value="UniProtKB-KW"/>
</dbReference>
<dbReference type="InterPro" id="IPR018108">
    <property type="entry name" value="MCP_transmembrane"/>
</dbReference>
<organism evidence="13 14">
    <name type="scientific">Trichinella pseudospiralis</name>
    <name type="common">Parasitic roundworm</name>
    <dbReference type="NCBI Taxonomy" id="6337"/>
    <lineage>
        <taxon>Eukaryota</taxon>
        <taxon>Metazoa</taxon>
        <taxon>Ecdysozoa</taxon>
        <taxon>Nematoda</taxon>
        <taxon>Enoplea</taxon>
        <taxon>Dorylaimia</taxon>
        <taxon>Trichinellida</taxon>
        <taxon>Trichinellidae</taxon>
        <taxon>Trichinella</taxon>
    </lineage>
</organism>
<evidence type="ECO:0000256" key="3">
    <source>
        <dbReference type="ARBA" id="ARBA00022448"/>
    </source>
</evidence>
<evidence type="ECO:0000259" key="12">
    <source>
        <dbReference type="PROSITE" id="PS51747"/>
    </source>
</evidence>
<dbReference type="SUPFAM" id="SSF56300">
    <property type="entry name" value="Metallo-dependent phosphatases"/>
    <property type="match status" value="1"/>
</dbReference>
<evidence type="ECO:0000256" key="10">
    <source>
        <dbReference type="PROSITE-ProRule" id="PRU00282"/>
    </source>
</evidence>
<dbReference type="SUPFAM" id="SSF103506">
    <property type="entry name" value="Mitochondrial carrier"/>
    <property type="match status" value="1"/>
</dbReference>
<sequence length="1235" mass="138584">MHAYGKIRHVYNVVKTSSPHTLICGAFAGWVVDMVLHPLDTIKSRLQSSAGFKSSGGFSSIYAGIPSVAVGSAPSSALFFFTYERSKQSVSKHIHNDFIVHMISAAFGETVACCVRVPTEVFKQNLQTNPLNMVLVVFIVVSVPLYAEIFPSQMSNGKTENLYPWECAACGSIAGATAAGITTPLDVAKTRIMLSVKLGRDNYSVISTLMDIWENKGIRGLFAGCVPRVVWLSIGGFVFFGAYEFFKGFLSLTLPISMAGVESEELFRTTLSDAVVKLLRKEGIISQSPVTFDERIAEAKENELIRKNRKSNAYLSRTSKMLENIPYFVFSVRHLSKSVIFGTNKLFRFPKRIIKAAEEDEHSISRPAVAEKRKRRLLRAPYLERNVKVETNTQQHNTEQQLFKDPSGKFSWRNLNVECDILIEKIRSMRSRQKRKIADTILLEGKNLIMEAMAAGIQLQHVLFCDLKMLEKMPLPDEVDKVRISTHRMNTWSLLDSPPGIMAVAKKPTYEEISKSNDSNILPLTVICDGMKDPGNVGSLIRSLAAIGCRRILAVTGCCYFWEVKVLRSASGAHFYIPVYEDISWNRMLDYLPHDFFLYLADSNVKNQKNEESLLTTCFQKDTEIVLVVGSERTGLSEQALQFGEQHAGKRLHIPMANDKFCLNSAVAATLIAFEIHWQVVLPKKYWNNVIEVDEFYAIQLDDAKRVSSYVQAFSELWPIYSYKHLKRVRGTQPFTILLAPVGETDENKLSKAECFSDLAELKLLKIKVPKYPPLTRSQYEAAMLVWPVAFHPNKRIATLMDLSIFSNADVFNANRYMQMCIDSAKKVVGQVGVGCAIVEPKTGTVISVANNSLTSENPIQHAVMCAIDLVAEFQGGKPLSRQCSGVLHAEKDQLSPGSGSSFYLCTGFDCYVTREPCAMCSMALLHSRIRRVFYGYPVNHGALGSAAMIHILKSSNHRFDVFKEPIIAEILEDVVKILAKDETLLELEAPLIIVGDLRGNFQTLLHIFVKFGWPPITRNIYGDLNHFNLRTVVLISLLKIFHCDTIFLIRGNFESSVSICLPGVSQEANDNDECNFSALFSVHLQEMFHHLPLAAVIMSRIFCVHSGISPMLVDFDQIRLLQRPLHVPKIGLIVDLLNAEPKSSIQGYAFNEKSNSNINNLIFGENVVHQFCNDFAIDMIIRGHENVEKGYAFFAEEKMLSIFSCLNYEDNNEAAVVEIYPTLEIQLNVFSVFF</sequence>
<dbReference type="SUPFAM" id="SSF53927">
    <property type="entry name" value="Cytidine deaminase-like"/>
    <property type="match status" value="1"/>
</dbReference>
<dbReference type="InterPro" id="IPR001537">
    <property type="entry name" value="SpoU_MeTrfase"/>
</dbReference>
<dbReference type="PROSITE" id="PS50920">
    <property type="entry name" value="SOLCAR"/>
    <property type="match status" value="2"/>
</dbReference>
<dbReference type="Pfam" id="PF00383">
    <property type="entry name" value="dCMP_cyt_deam_1"/>
    <property type="match status" value="1"/>
</dbReference>
<dbReference type="PROSITE" id="PS51747">
    <property type="entry name" value="CYT_DCMP_DEAMINASES_2"/>
    <property type="match status" value="1"/>
</dbReference>
<dbReference type="InterPro" id="IPR023395">
    <property type="entry name" value="MCP_dom_sf"/>
</dbReference>
<dbReference type="PANTHER" id="PTHR45667">
    <property type="entry name" value="S-ADENOSYLMETHIONINE MITOCHONDRIAL CARRIER PROTEIN"/>
    <property type="match status" value="1"/>
</dbReference>
<dbReference type="Gene3D" id="3.40.1280.10">
    <property type="match status" value="1"/>
</dbReference>
<dbReference type="InterPro" id="IPR016193">
    <property type="entry name" value="Cytidine_deaminase-like"/>
</dbReference>
<dbReference type="Pfam" id="PF00588">
    <property type="entry name" value="SpoU_methylase"/>
    <property type="match status" value="1"/>
</dbReference>
<dbReference type="InterPro" id="IPR029064">
    <property type="entry name" value="Ribosomal_eL30-like_sf"/>
</dbReference>
<evidence type="ECO:0000256" key="6">
    <source>
        <dbReference type="ARBA" id="ARBA00022692"/>
    </source>
</evidence>
<accession>A0A0V1F935</accession>
<dbReference type="SUPFAM" id="SSF75217">
    <property type="entry name" value="alpha/beta knot"/>
    <property type="match status" value="1"/>
</dbReference>
<dbReference type="GO" id="GO:0003723">
    <property type="term" value="F:RNA binding"/>
    <property type="evidence" value="ECO:0007669"/>
    <property type="project" value="InterPro"/>
</dbReference>
<evidence type="ECO:0000256" key="7">
    <source>
        <dbReference type="ARBA" id="ARBA00022737"/>
    </source>
</evidence>
<dbReference type="Pfam" id="PF00153">
    <property type="entry name" value="Mito_carr"/>
    <property type="match status" value="2"/>
</dbReference>
<dbReference type="InterPro" id="IPR013123">
    <property type="entry name" value="SpoU_subst-bd"/>
</dbReference>
<evidence type="ECO:0000256" key="4">
    <source>
        <dbReference type="ARBA" id="ARBA00022603"/>
    </source>
</evidence>
<reference evidence="13 14" key="1">
    <citation type="submission" date="2015-01" db="EMBL/GenBank/DDBJ databases">
        <title>Evolution of Trichinella species and genotypes.</title>
        <authorList>
            <person name="Korhonen P.K."/>
            <person name="Edoardo P."/>
            <person name="Giuseppe L.R."/>
            <person name="Gasser R.B."/>
        </authorList>
    </citation>
    <scope>NUCLEOTIDE SEQUENCE [LARGE SCALE GENOMIC DNA]</scope>
    <source>
        <strain evidence="13">ISS470</strain>
    </source>
</reference>
<dbReference type="Pfam" id="PF00149">
    <property type="entry name" value="Metallophos"/>
    <property type="match status" value="1"/>
</dbReference>
<comment type="similarity">
    <text evidence="2">Belongs to the mitochondrial carrier (TC 2.A.29) family.</text>
</comment>
<evidence type="ECO:0000256" key="5">
    <source>
        <dbReference type="ARBA" id="ARBA00022679"/>
    </source>
</evidence>
<feature type="repeat" description="Solcar" evidence="10">
    <location>
        <begin position="16"/>
        <end position="89"/>
    </location>
</feature>
<dbReference type="InterPro" id="IPR053888">
    <property type="entry name" value="MRM3-like_sub_bind"/>
</dbReference>
<dbReference type="GO" id="GO:0006396">
    <property type="term" value="P:RNA processing"/>
    <property type="evidence" value="ECO:0007669"/>
    <property type="project" value="InterPro"/>
</dbReference>
<name>A0A0V1F935_TRIPS</name>
<dbReference type="Pfam" id="PF22435">
    <property type="entry name" value="MRM3-like_sub_bind"/>
    <property type="match status" value="1"/>
</dbReference>
<dbReference type="PRINTS" id="PR00114">
    <property type="entry name" value="STPHPHTASE"/>
</dbReference>
<dbReference type="AlphaFoldDB" id="A0A0V1F935"/>
<dbReference type="Gene3D" id="3.30.1330.30">
    <property type="match status" value="1"/>
</dbReference>
<feature type="non-terminal residue" evidence="13">
    <location>
        <position position="1235"/>
    </location>
</feature>
<dbReference type="Gene3D" id="3.60.21.10">
    <property type="match status" value="1"/>
</dbReference>
<dbReference type="InterPro" id="IPR006186">
    <property type="entry name" value="Ser/Thr-sp_prot-phosphatase"/>
</dbReference>
<evidence type="ECO:0000256" key="1">
    <source>
        <dbReference type="ARBA" id="ARBA00004141"/>
    </source>
</evidence>
<comment type="caution">
    <text evidence="13">The sequence shown here is derived from an EMBL/GenBank/DDBJ whole genome shotgun (WGS) entry which is preliminary data.</text>
</comment>
<dbReference type="InterPro" id="IPR004843">
    <property type="entry name" value="Calcineurin-like_PHP"/>
</dbReference>
<feature type="transmembrane region" description="Helical" evidence="11">
    <location>
        <begin position="130"/>
        <end position="147"/>
    </location>
</feature>
<keyword evidence="5" id="KW-0808">Transferase</keyword>
<protein>
    <submittedName>
        <fullName evidence="13">S-adenosylmethionine mitochondrial carrier protein</fullName>
    </submittedName>
</protein>
<evidence type="ECO:0000256" key="8">
    <source>
        <dbReference type="ARBA" id="ARBA00022989"/>
    </source>
</evidence>
<comment type="subcellular location">
    <subcellularLocation>
        <location evidence="1">Membrane</location>
        <topology evidence="1">Multi-pass membrane protein</topology>
    </subcellularLocation>
</comment>
<evidence type="ECO:0000256" key="2">
    <source>
        <dbReference type="ARBA" id="ARBA00006375"/>
    </source>
</evidence>
<feature type="transmembrane region" description="Helical" evidence="11">
    <location>
        <begin position="60"/>
        <end position="83"/>
    </location>
</feature>
<dbReference type="InterPro" id="IPR029028">
    <property type="entry name" value="Alpha/beta_knot_MTases"/>
</dbReference>
<proteinExistence type="inferred from homology"/>
<keyword evidence="3" id="KW-0813">Transport</keyword>
<dbReference type="GO" id="GO:0016787">
    <property type="term" value="F:hydrolase activity"/>
    <property type="evidence" value="ECO:0007669"/>
    <property type="project" value="InterPro"/>
</dbReference>
<keyword evidence="9 10" id="KW-0472">Membrane</keyword>
<dbReference type="Gene3D" id="1.50.40.10">
    <property type="entry name" value="Mitochondrial carrier domain"/>
    <property type="match status" value="2"/>
</dbReference>
<evidence type="ECO:0000313" key="13">
    <source>
        <dbReference type="EMBL" id="KRY82255.1"/>
    </source>
</evidence>
<evidence type="ECO:0000256" key="11">
    <source>
        <dbReference type="SAM" id="Phobius"/>
    </source>
</evidence>
<dbReference type="InterPro" id="IPR029052">
    <property type="entry name" value="Metallo-depent_PP-like"/>
</dbReference>
<dbReference type="Proteomes" id="UP000054995">
    <property type="component" value="Unassembled WGS sequence"/>
</dbReference>
<dbReference type="OrthoDB" id="3180714at2759"/>
<dbReference type="GO" id="GO:0016020">
    <property type="term" value="C:membrane"/>
    <property type="evidence" value="ECO:0007669"/>
    <property type="project" value="UniProtKB-SubCell"/>
</dbReference>
<evidence type="ECO:0000256" key="9">
    <source>
        <dbReference type="ARBA" id="ARBA00023136"/>
    </source>
</evidence>
<dbReference type="SMART" id="SM00967">
    <property type="entry name" value="SpoU_sub_bind"/>
    <property type="match status" value="1"/>
</dbReference>
<dbReference type="SMART" id="SM00156">
    <property type="entry name" value="PP2Ac"/>
    <property type="match status" value="1"/>
</dbReference>
<keyword evidence="7" id="KW-0677">Repeat</keyword>
<dbReference type="InterPro" id="IPR002125">
    <property type="entry name" value="CMP_dCMP_dom"/>
</dbReference>
<keyword evidence="4" id="KW-0489">Methyltransferase</keyword>
<gene>
    <name evidence="13" type="primary">slc25a26</name>
    <name evidence="13" type="ORF">T4D_15827</name>
</gene>